<feature type="compositionally biased region" description="Polar residues" evidence="7">
    <location>
        <begin position="720"/>
        <end position="732"/>
    </location>
</feature>
<feature type="domain" description="Protein kinase" evidence="8">
    <location>
        <begin position="1154"/>
        <end position="1420"/>
    </location>
</feature>
<dbReference type="PANTHER" id="PTHR48016">
    <property type="entry name" value="MAP KINASE KINASE KINASE SSK2-RELATED-RELATED"/>
    <property type="match status" value="1"/>
</dbReference>
<feature type="compositionally biased region" description="Pro residues" evidence="7">
    <location>
        <begin position="369"/>
        <end position="380"/>
    </location>
</feature>
<feature type="region of interest" description="Disordered" evidence="7">
    <location>
        <begin position="1051"/>
        <end position="1081"/>
    </location>
</feature>
<feature type="compositionally biased region" description="Pro residues" evidence="7">
    <location>
        <begin position="433"/>
        <end position="443"/>
    </location>
</feature>
<feature type="compositionally biased region" description="Basic and acidic residues" evidence="7">
    <location>
        <begin position="873"/>
        <end position="886"/>
    </location>
</feature>
<feature type="compositionally biased region" description="Pro residues" evidence="7">
    <location>
        <begin position="297"/>
        <end position="311"/>
    </location>
</feature>
<dbReference type="InterPro" id="IPR050538">
    <property type="entry name" value="MAP_kinase_kinase_kinase"/>
</dbReference>
<dbReference type="InterPro" id="IPR008271">
    <property type="entry name" value="Ser/Thr_kinase_AS"/>
</dbReference>
<dbReference type="InterPro" id="IPR011009">
    <property type="entry name" value="Kinase-like_dom_sf"/>
</dbReference>
<evidence type="ECO:0000256" key="7">
    <source>
        <dbReference type="SAM" id="MobiDB-lite"/>
    </source>
</evidence>
<feature type="binding site" evidence="6">
    <location>
        <position position="1183"/>
    </location>
    <ligand>
        <name>ATP</name>
        <dbReference type="ChEBI" id="CHEBI:30616"/>
    </ligand>
</feature>
<reference evidence="10" key="2">
    <citation type="submission" date="2015-01" db="EMBL/GenBank/DDBJ databases">
        <title>Evolutionary Origins and Diversification of the Mycorrhizal Mutualists.</title>
        <authorList>
            <consortium name="DOE Joint Genome Institute"/>
            <consortium name="Mycorrhizal Genomics Consortium"/>
            <person name="Kohler A."/>
            <person name="Kuo A."/>
            <person name="Nagy L.G."/>
            <person name="Floudas D."/>
            <person name="Copeland A."/>
            <person name="Barry K.W."/>
            <person name="Cichocki N."/>
            <person name="Veneault-Fourrey C."/>
            <person name="LaButti K."/>
            <person name="Lindquist E.A."/>
            <person name="Lipzen A."/>
            <person name="Lundell T."/>
            <person name="Morin E."/>
            <person name="Murat C."/>
            <person name="Riley R."/>
            <person name="Ohm R."/>
            <person name="Sun H."/>
            <person name="Tunlid A."/>
            <person name="Henrissat B."/>
            <person name="Grigoriev I.V."/>
            <person name="Hibbett D.S."/>
            <person name="Martin F."/>
        </authorList>
    </citation>
    <scope>NUCLEOTIDE SEQUENCE [LARGE SCALE GENOMIC DNA]</scope>
    <source>
        <strain evidence="10">LaAM-08-1</strain>
    </source>
</reference>
<feature type="compositionally biased region" description="Polar residues" evidence="7">
    <location>
        <begin position="829"/>
        <end position="849"/>
    </location>
</feature>
<keyword evidence="5 6" id="KW-0067">ATP-binding</keyword>
<evidence type="ECO:0000256" key="1">
    <source>
        <dbReference type="ARBA" id="ARBA00006529"/>
    </source>
</evidence>
<feature type="compositionally biased region" description="Polar residues" evidence="7">
    <location>
        <begin position="760"/>
        <end position="788"/>
    </location>
</feature>
<feature type="region of interest" description="Disordered" evidence="7">
    <location>
        <begin position="296"/>
        <end position="336"/>
    </location>
</feature>
<keyword evidence="3 6" id="KW-0547">Nucleotide-binding</keyword>
<reference evidence="9 10" key="1">
    <citation type="submission" date="2014-04" db="EMBL/GenBank/DDBJ databases">
        <authorList>
            <consortium name="DOE Joint Genome Institute"/>
            <person name="Kuo A."/>
            <person name="Kohler A."/>
            <person name="Nagy L.G."/>
            <person name="Floudas D."/>
            <person name="Copeland A."/>
            <person name="Barry K.W."/>
            <person name="Cichocki N."/>
            <person name="Veneault-Fourrey C."/>
            <person name="LaButti K."/>
            <person name="Lindquist E.A."/>
            <person name="Lipzen A."/>
            <person name="Lundell T."/>
            <person name="Morin E."/>
            <person name="Murat C."/>
            <person name="Sun H."/>
            <person name="Tunlid A."/>
            <person name="Henrissat B."/>
            <person name="Grigoriev I.V."/>
            <person name="Hibbett D.S."/>
            <person name="Martin F."/>
            <person name="Nordberg H.P."/>
            <person name="Cantor M.N."/>
            <person name="Hua S.X."/>
        </authorList>
    </citation>
    <scope>NUCLEOTIDE SEQUENCE [LARGE SCALE GENOMIC DNA]</scope>
    <source>
        <strain evidence="9 10">LaAM-08-1</strain>
    </source>
</reference>
<keyword evidence="4" id="KW-0418">Kinase</keyword>
<organism evidence="9 10">
    <name type="scientific">Laccaria amethystina LaAM-08-1</name>
    <dbReference type="NCBI Taxonomy" id="1095629"/>
    <lineage>
        <taxon>Eukaryota</taxon>
        <taxon>Fungi</taxon>
        <taxon>Dikarya</taxon>
        <taxon>Basidiomycota</taxon>
        <taxon>Agaricomycotina</taxon>
        <taxon>Agaricomycetes</taxon>
        <taxon>Agaricomycetidae</taxon>
        <taxon>Agaricales</taxon>
        <taxon>Agaricineae</taxon>
        <taxon>Hydnangiaceae</taxon>
        <taxon>Laccaria</taxon>
    </lineage>
</organism>
<feature type="compositionally biased region" description="Low complexity" evidence="7">
    <location>
        <begin position="177"/>
        <end position="193"/>
    </location>
</feature>
<name>A0A0C9XKH8_9AGAR</name>
<dbReference type="InterPro" id="IPR017441">
    <property type="entry name" value="Protein_kinase_ATP_BS"/>
</dbReference>
<dbReference type="FunFam" id="1.10.510.10:FF:000182">
    <property type="entry name" value="MAP kinase kinase kinase mkh1"/>
    <property type="match status" value="1"/>
</dbReference>
<dbReference type="OrthoDB" id="266718at2759"/>
<comment type="similarity">
    <text evidence="1">Belongs to the protein kinase superfamily. STE Ser/Thr protein kinase family. MAP kinase kinase kinase subfamily.</text>
</comment>
<dbReference type="SUPFAM" id="SSF56112">
    <property type="entry name" value="Protein kinase-like (PK-like)"/>
    <property type="match status" value="1"/>
</dbReference>
<feature type="region of interest" description="Disordered" evidence="7">
    <location>
        <begin position="902"/>
        <end position="1031"/>
    </location>
</feature>
<dbReference type="InterPro" id="IPR000719">
    <property type="entry name" value="Prot_kinase_dom"/>
</dbReference>
<dbReference type="PANTHER" id="PTHR48016:SF48">
    <property type="entry name" value="SERINE_THREONINE-PROTEIN KINASE BCK1_SLK1_SSP31"/>
    <property type="match status" value="1"/>
</dbReference>
<keyword evidence="2" id="KW-0808">Transferase</keyword>
<dbReference type="Pfam" id="PF00069">
    <property type="entry name" value="Pkinase"/>
    <property type="match status" value="1"/>
</dbReference>
<dbReference type="SMART" id="SM00220">
    <property type="entry name" value="S_TKc"/>
    <property type="match status" value="1"/>
</dbReference>
<dbReference type="PROSITE" id="PS00107">
    <property type="entry name" value="PROTEIN_KINASE_ATP"/>
    <property type="match status" value="1"/>
</dbReference>
<sequence length="1432" mass="156436">MSEDTRIKTRKGKVLYVANPGSGDSDEASDDDRPRRPSGSGGYPNSFRRPQHSNAYSNPNPNPPYKLTASNNHPPPLTTIDLISNYSHHQTPHPPQSSPSTASSPAVEDPTPLPPVTLPVSPPEIAPSSYQDPTIFDSRDLHQPSTSRAGKLLQTIKAPFGRVPKTTVDSSPRRPKTSPTVSTPDSYSSVSSYTSTSTASDKIIIVVTADSERYVTVDVSGAKSAAFIRECIFTKLNIYSEDDQSPFSIYQTEIGAFAIGGALTDDLLFALCRDHGDSKGSLKFFVSHSSAPVHEQAPPPAIAFTVPPPVLPQHSVTPLRPRHGPSSRHGSVSSASEHLPLEVAAGYEADLDNPDRESHRTTTRSSQPAPQPPPTNAPPSPHRRPSGPAPRPSSPLLQSPAKPSTPPLPQAAERLRYQKSDTTFVDKYGHVIPTPPPPPPLSPHRPSFSTNDDSTLSPPASRLHVRSGSDAGADREQALRASEEKMEKQWQRIRQPAAFGRLRAEASKETLNQTKESRLRKRYPTDSDDVLGRSDSWVVVPQGGGRSVDQEQIQELPRTSPPISKTSRQHSPRYGRPSSPYARVTNIPNPPRQQPPVVPISNSDIRPSAQRVNARNPVPSNFIVTWKPEDGAKTNKTAPPPTSNWNRLGKGHTKSMDNLRASSSLPASLQPGRRNPPQLPMSRQPTNLRDLSYSPSNLPGMPKSYEPPRPSRPLPVQGSPHGSSLDFSSQYGSRPHGSNLMSPNGSNLMSPSHDPYPRPQSATGDSMTSPTQRHPRQLQSPTYGSTLDSGDPARSPRTMSPSRSYFSAGAPGPRPQLNYSDRSDRSSDVQSGPETSNTTPPRTPVSPQSPRYGPSETTAFVVEPSSPTTEAPIHIRTDTNRSSELTLKQEEHVKFAQLINGIEDSTGTAMPSRPPLSEKLTRSLSPPPPSSSSSETPAYSQDDDDSDPGGGTWIVRPSERPKSVSRPPLKVQIESSTGSSSMNLQLPPQAPPPTSYRPSAVSRPKKPVDRKMRGSTFTDIGDDSWAPRPPPEDVYERLEEFFPEHDLDKPVIEASSGGTSPTTVEPTAPPPTPVPDKARVRAKKSIRIVAEEHKKRIDRTSKADATSYTNNMLRKRNTKLWGSRMEEMTSEFAKSMSNSSLPESSPGGPTTFKWMRGELIGKGTYGRVYLALNATTGEMIAVKQVELPQTPSDKNDSRQVTVVQALKLESETLKDLDHPNIVQYLGFEETPANLSIFLEYVPGGSVGSCLHKHGKFAESVTQSFTAQILGGLEYLHSKGILHRDLKADNILVEMSGICKISDFGISKRTDDLHGGAFTAMQGTVFWMAPEVINLQKKGYNFKIDIWSVGCVVLEMWAGMRPWTGEEMVAVMFKLYQSKLPPPVPEDVVLSELADDFRRKCFAINPEERPSAAELRKHPYLILPADWMFTGFT</sequence>
<evidence type="ECO:0000313" key="9">
    <source>
        <dbReference type="EMBL" id="KIK05506.1"/>
    </source>
</evidence>
<evidence type="ECO:0000256" key="5">
    <source>
        <dbReference type="ARBA" id="ARBA00022840"/>
    </source>
</evidence>
<feature type="compositionally biased region" description="Polar residues" evidence="7">
    <location>
        <begin position="739"/>
        <end position="750"/>
    </location>
</feature>
<feature type="compositionally biased region" description="Polar residues" evidence="7">
    <location>
        <begin position="447"/>
        <end position="458"/>
    </location>
</feature>
<feature type="compositionally biased region" description="Basic and acidic residues" evidence="7">
    <location>
        <begin position="472"/>
        <end position="490"/>
    </location>
</feature>
<gene>
    <name evidence="9" type="ORF">K443DRAFT_675062</name>
</gene>
<evidence type="ECO:0000259" key="8">
    <source>
        <dbReference type="PROSITE" id="PS50011"/>
    </source>
</evidence>
<feature type="compositionally biased region" description="Polar residues" evidence="7">
    <location>
        <begin position="973"/>
        <end position="986"/>
    </location>
</feature>
<evidence type="ECO:0000256" key="4">
    <source>
        <dbReference type="ARBA" id="ARBA00022777"/>
    </source>
</evidence>
<accession>A0A0C9XKH8</accession>
<dbReference type="EMBL" id="KN838559">
    <property type="protein sequence ID" value="KIK05506.1"/>
    <property type="molecule type" value="Genomic_DNA"/>
</dbReference>
<feature type="compositionally biased region" description="Pro residues" evidence="7">
    <location>
        <begin position="588"/>
        <end position="598"/>
    </location>
</feature>
<dbReference type="Proteomes" id="UP000054477">
    <property type="component" value="Unassembled WGS sequence"/>
</dbReference>
<dbReference type="STRING" id="1095629.A0A0C9XKH8"/>
<proteinExistence type="inferred from homology"/>
<feature type="compositionally biased region" description="Polar residues" evidence="7">
    <location>
        <begin position="681"/>
        <end position="697"/>
    </location>
</feature>
<feature type="region of interest" description="Disordered" evidence="7">
    <location>
        <begin position="349"/>
        <end position="886"/>
    </location>
</feature>
<protein>
    <recommendedName>
        <fullName evidence="8">Protein kinase domain-containing protein</fullName>
    </recommendedName>
</protein>
<feature type="compositionally biased region" description="Pro residues" evidence="7">
    <location>
        <begin position="111"/>
        <end position="125"/>
    </location>
</feature>
<dbReference type="GO" id="GO:0005524">
    <property type="term" value="F:ATP binding"/>
    <property type="evidence" value="ECO:0007669"/>
    <property type="project" value="UniProtKB-UniRule"/>
</dbReference>
<evidence type="ECO:0000256" key="2">
    <source>
        <dbReference type="ARBA" id="ARBA00022679"/>
    </source>
</evidence>
<dbReference type="Gene3D" id="1.10.510.10">
    <property type="entry name" value="Transferase(Phosphotransferase) domain 1"/>
    <property type="match status" value="1"/>
</dbReference>
<feature type="region of interest" description="Disordered" evidence="7">
    <location>
        <begin position="1"/>
        <end position="193"/>
    </location>
</feature>
<evidence type="ECO:0000313" key="10">
    <source>
        <dbReference type="Proteomes" id="UP000054477"/>
    </source>
</evidence>
<dbReference type="GO" id="GO:0004709">
    <property type="term" value="F:MAP kinase kinase kinase activity"/>
    <property type="evidence" value="ECO:0007669"/>
    <property type="project" value="UniProtKB-ARBA"/>
</dbReference>
<evidence type="ECO:0000256" key="6">
    <source>
        <dbReference type="PROSITE-ProRule" id="PRU10141"/>
    </source>
</evidence>
<feature type="compositionally biased region" description="Polar residues" evidence="7">
    <location>
        <begin position="601"/>
        <end position="623"/>
    </location>
</feature>
<keyword evidence="10" id="KW-1185">Reference proteome</keyword>
<dbReference type="FunFam" id="3.30.200.20:FF:000387">
    <property type="entry name" value="Serine/threonine-protein kinase STE11"/>
    <property type="match status" value="1"/>
</dbReference>
<evidence type="ECO:0000256" key="3">
    <source>
        <dbReference type="ARBA" id="ARBA00022741"/>
    </source>
</evidence>
<dbReference type="HOGENOM" id="CLU_004980_0_0_1"/>
<dbReference type="PROSITE" id="PS50011">
    <property type="entry name" value="PROTEIN_KINASE_DOM"/>
    <property type="match status" value="1"/>
</dbReference>
<dbReference type="GO" id="GO:0000196">
    <property type="term" value="P:cell integrity MAPK cascade"/>
    <property type="evidence" value="ECO:0007669"/>
    <property type="project" value="UniProtKB-ARBA"/>
</dbReference>
<dbReference type="PROSITE" id="PS00108">
    <property type="entry name" value="PROTEIN_KINASE_ST"/>
    <property type="match status" value="1"/>
</dbReference>